<dbReference type="InterPro" id="IPR038765">
    <property type="entry name" value="Papain-like_cys_pep_sf"/>
</dbReference>
<name>A0A0R1WC47_9LACO</name>
<evidence type="ECO:0000256" key="6">
    <source>
        <dbReference type="SAM" id="MobiDB-lite"/>
    </source>
</evidence>
<organism evidence="9 10">
    <name type="scientific">Limosilactobacillus oris DSM 4864</name>
    <dbReference type="NCBI Taxonomy" id="1423779"/>
    <lineage>
        <taxon>Bacteria</taxon>
        <taxon>Bacillati</taxon>
        <taxon>Bacillota</taxon>
        <taxon>Bacilli</taxon>
        <taxon>Lactobacillales</taxon>
        <taxon>Lactobacillaceae</taxon>
        <taxon>Limosilactobacillus</taxon>
    </lineage>
</organism>
<sequence length="1311" mass="145231">MEEKKHFKLFKAGKKWCTMAIATLAVAAGTAVMAGAASADEAVPATASQPLQTAQVVNGQSATGTADQAASQSDQPANPATGNDKQNNQQPQRQVDYRTPVNAGNLDGANMDKNGNVIFGGWHATNQYQEGMHHFVIILDGGNNHELYRHEVTTVERPDIDKAYPKAPIAGQGGFTIAVPADRLNGANSLRLVSRYTSDAAGNPTGGVDYWFPVVTTKAGWLDQFKVDGNQITVSGWHVDDQAASKTEHTVILWDKTKGREVARTTVENVASADLPKVGYATVANGAQARFTANFTIMPDMMGDEFTIVSRYNKPGQQDSDTSDLWLGGLKINKTGNAGYLDNFSVDKANKKINVSGWHADDMSAAEPTHTLILFDLTTNKEVTRKDVATVASPDIARAYQNVYNAGKSRFNVQFDLTPAILNHQLEIISRYSQPGKGNDSGHYSDYWFNNNRLNLTTNKQGHLDQFYLDKGNKKVIISGWHADDASALMPTHFITLYDKTTGKELAHQIVKTVASPDIAKYQAGIANAGQSRFNTSFDITPEMVGHQLMVISRYSDSTSEDDYGHHSDYQFNNELLNFSVNQAAHLDNFTIDRAAGKVNISGWHADDASIYMPGHFIILFDKTTNHEIAHKQVATVASTDIAHTAYRNIANAGQCRFNVSFDIVSEMVGHDLLVISRYSNSNDEGYGTATSDYWFSNQTVNFPVKQQAYLENFRIDKAANKVYVSGWHADDASVYMPGHYIILFDKTTGREITHKLVPVTISPDIMKATHITNSDKARFNTSFDITPEMVGHELEVISRYSNSDSEKYGTATSDYWFSNQTINFAVKQKAYLERFNLDAANRKINVSGWHADDASVYMPGHYIILFDKTANHEVAHQLVPVTASPDIAKITDIANAGQTRFSTTFDITPEMLNHTFIIISRYSNSNNDNYGTATSDYWFNNQISLNQQNGWLDSLSQNGTTISASGWHVADSVVGQPHHVILLWDYSKNREVARHEVTNIASPDLASSQGSYLNARQARFNTSFVVDPSIMHDCFGIISRYSNQADGEGSTSQLWLDNRYLNAYQNPSWMYQINYKQIQANQSEVGHNIGPGYEGVKTWFIKSRLGTANIHNQYTMSDAYAIMNIQRSHGLPATGWVDLPTWRALGYSDDLWYGIDSYVQPLQVTNPAAGRQAHIEAMINAAYQYLGKPWWAGCSSAPAWGVDCSGLVMQALYAAGINPTSASSTHHGYPGNEWNSRNLFADPHFANVGWNDRQRGDLVFYYEPGTRTIWHVAILLDPNTVIESWPPSVMVQPILNGQRNVIAGIRRVFA</sequence>
<keyword evidence="5" id="KW-0788">Thiol protease</keyword>
<comment type="caution">
    <text evidence="9">The sequence shown here is derived from an EMBL/GenBank/DDBJ whole genome shotgun (WGS) entry which is preliminary data.</text>
</comment>
<dbReference type="PANTHER" id="PTHR47359:SF3">
    <property type="entry name" value="NLP_P60 DOMAIN-CONTAINING PROTEIN-RELATED"/>
    <property type="match status" value="1"/>
</dbReference>
<feature type="compositionally biased region" description="Low complexity" evidence="6">
    <location>
        <begin position="66"/>
        <end position="80"/>
    </location>
</feature>
<evidence type="ECO:0000313" key="10">
    <source>
        <dbReference type="Proteomes" id="UP000050973"/>
    </source>
</evidence>
<evidence type="ECO:0000256" key="5">
    <source>
        <dbReference type="ARBA" id="ARBA00022807"/>
    </source>
</evidence>
<evidence type="ECO:0000313" key="9">
    <source>
        <dbReference type="EMBL" id="KRM15426.1"/>
    </source>
</evidence>
<evidence type="ECO:0000256" key="1">
    <source>
        <dbReference type="ARBA" id="ARBA00007074"/>
    </source>
</evidence>
<feature type="signal peptide" evidence="7">
    <location>
        <begin position="1"/>
        <end position="39"/>
    </location>
</feature>
<dbReference type="GO" id="GO:0008234">
    <property type="term" value="F:cysteine-type peptidase activity"/>
    <property type="evidence" value="ECO:0007669"/>
    <property type="project" value="UniProtKB-KW"/>
</dbReference>
<feature type="region of interest" description="Disordered" evidence="6">
    <location>
        <begin position="56"/>
        <end position="109"/>
    </location>
</feature>
<dbReference type="PATRIC" id="fig|1423779.3.peg.353"/>
<feature type="compositionally biased region" description="Polar residues" evidence="6">
    <location>
        <begin position="81"/>
        <end position="93"/>
    </location>
</feature>
<dbReference type="GO" id="GO:0006508">
    <property type="term" value="P:proteolysis"/>
    <property type="evidence" value="ECO:0007669"/>
    <property type="project" value="UniProtKB-KW"/>
</dbReference>
<accession>A0A0R1WC47</accession>
<dbReference type="InterPro" id="IPR036365">
    <property type="entry name" value="PGBD-like_sf"/>
</dbReference>
<dbReference type="InterPro" id="IPR022263">
    <property type="entry name" value="KxYKxGKxW"/>
</dbReference>
<evidence type="ECO:0000256" key="3">
    <source>
        <dbReference type="ARBA" id="ARBA00022729"/>
    </source>
</evidence>
<gene>
    <name evidence="9" type="ORF">FC49_GL000347</name>
</gene>
<dbReference type="SUPFAM" id="SSF54001">
    <property type="entry name" value="Cysteine proteinases"/>
    <property type="match status" value="1"/>
</dbReference>
<dbReference type="Gene3D" id="3.90.1720.10">
    <property type="entry name" value="endopeptidase domain like (from Nostoc punctiforme)"/>
    <property type="match status" value="1"/>
</dbReference>
<keyword evidence="3 7" id="KW-0732">Signal</keyword>
<dbReference type="NCBIfam" id="TIGR03715">
    <property type="entry name" value="KxYKxGKxW"/>
    <property type="match status" value="1"/>
</dbReference>
<dbReference type="PROSITE" id="PS51935">
    <property type="entry name" value="NLPC_P60"/>
    <property type="match status" value="1"/>
</dbReference>
<dbReference type="InterPro" id="IPR051794">
    <property type="entry name" value="PG_Endopeptidase_C40"/>
</dbReference>
<dbReference type="Pfam" id="PF19258">
    <property type="entry name" value="KxYKxGKxW_sig"/>
    <property type="match status" value="1"/>
</dbReference>
<reference evidence="9 10" key="1">
    <citation type="journal article" date="2015" name="Genome Announc.">
        <title>Expanding the biotechnology potential of lactobacilli through comparative genomics of 213 strains and associated genera.</title>
        <authorList>
            <person name="Sun Z."/>
            <person name="Harris H.M."/>
            <person name="McCann A."/>
            <person name="Guo C."/>
            <person name="Argimon S."/>
            <person name="Zhang W."/>
            <person name="Yang X."/>
            <person name="Jeffery I.B."/>
            <person name="Cooney J.C."/>
            <person name="Kagawa T.F."/>
            <person name="Liu W."/>
            <person name="Song Y."/>
            <person name="Salvetti E."/>
            <person name="Wrobel A."/>
            <person name="Rasinkangas P."/>
            <person name="Parkhill J."/>
            <person name="Rea M.C."/>
            <person name="O'Sullivan O."/>
            <person name="Ritari J."/>
            <person name="Douillard F.P."/>
            <person name="Paul Ross R."/>
            <person name="Yang R."/>
            <person name="Briner A.E."/>
            <person name="Felis G.E."/>
            <person name="de Vos W.M."/>
            <person name="Barrangou R."/>
            <person name="Klaenhammer T.R."/>
            <person name="Caufield P.W."/>
            <person name="Cui Y."/>
            <person name="Zhang H."/>
            <person name="O'Toole P.W."/>
        </authorList>
    </citation>
    <scope>NUCLEOTIDE SEQUENCE [LARGE SCALE GENOMIC DNA]</scope>
    <source>
        <strain evidence="9 10">DSM 4864</strain>
    </source>
</reference>
<evidence type="ECO:0000256" key="7">
    <source>
        <dbReference type="SAM" id="SignalP"/>
    </source>
</evidence>
<keyword evidence="2" id="KW-0645">Protease</keyword>
<dbReference type="RefSeq" id="WP_056984469.1">
    <property type="nucleotide sequence ID" value="NZ_AZGE01000011.1"/>
</dbReference>
<dbReference type="EMBL" id="AZGE01000011">
    <property type="protein sequence ID" value="KRM15426.1"/>
    <property type="molecule type" value="Genomic_DNA"/>
</dbReference>
<evidence type="ECO:0000259" key="8">
    <source>
        <dbReference type="PROSITE" id="PS51935"/>
    </source>
</evidence>
<dbReference type="SUPFAM" id="SSF47090">
    <property type="entry name" value="PGBD-like"/>
    <property type="match status" value="1"/>
</dbReference>
<proteinExistence type="inferred from homology"/>
<feature type="chain" id="PRO_5038793223" evidence="7">
    <location>
        <begin position="40"/>
        <end position="1311"/>
    </location>
</feature>
<dbReference type="PANTHER" id="PTHR47359">
    <property type="entry name" value="PEPTIDOGLYCAN DL-ENDOPEPTIDASE CWLO"/>
    <property type="match status" value="1"/>
</dbReference>
<protein>
    <submittedName>
        <fullName evidence="9">Kxykxgkxw signal domain protein</fullName>
    </submittedName>
</protein>
<dbReference type="Pfam" id="PF00877">
    <property type="entry name" value="NLPC_P60"/>
    <property type="match status" value="1"/>
</dbReference>
<comment type="similarity">
    <text evidence="1">Belongs to the peptidase C40 family.</text>
</comment>
<evidence type="ECO:0000256" key="4">
    <source>
        <dbReference type="ARBA" id="ARBA00022801"/>
    </source>
</evidence>
<keyword evidence="4" id="KW-0378">Hydrolase</keyword>
<dbReference type="InterPro" id="IPR000064">
    <property type="entry name" value="NLP_P60_dom"/>
</dbReference>
<evidence type="ECO:0000256" key="2">
    <source>
        <dbReference type="ARBA" id="ARBA00022670"/>
    </source>
</evidence>
<dbReference type="Proteomes" id="UP000050973">
    <property type="component" value="Unassembled WGS sequence"/>
</dbReference>
<feature type="compositionally biased region" description="Polar residues" evidence="6">
    <location>
        <begin position="56"/>
        <end position="65"/>
    </location>
</feature>
<feature type="domain" description="NlpC/P60" evidence="8">
    <location>
        <begin position="1173"/>
        <end position="1310"/>
    </location>
</feature>